<sequence length="459" mass="49568">MNFLIQNAKAIFDSKQSLSGLSEHCDLRVRDGVIAELGRQLTPAVDETLYDATDWVIYPGMVNTHHHLAQSVLKGIPEGLNQPLGDWLAAVPYRFWPHISADLMYDAALIGLAELLRSGATTCADHHYLYHANSTPEVEEAVWQAASDLGIRFVLCSGSANVAGSHKGMQKAGIVPESIDQILARYQRSLQQHHQAKEAAMKKLVIAPTSLIHSCTPDCLTVLAEFARTHKLGMHSHLLEVAFDNEQAQQKYGLSPVNYANSVGWLGDNVWFAHLVSTQPDDIALLAETGTNIAHCPTSNCRLGSGVAPVLAMQSAGMKISLGVDGSASAESGSMIQETNLAWLLHRALHGASSTQATQCVDWASRNGAEVLGYNNLGSLSVGMLADIVAYDVSHYRYQGVHTPALAPVLAGEPVQVARSWVNGNEVVVNGQVKNLDTQALTQRLSTNLQRLLHKTGVL</sequence>
<organism evidence="4 5">
    <name type="scientific">Alteromonas lipolytica</name>
    <dbReference type="NCBI Taxonomy" id="1856405"/>
    <lineage>
        <taxon>Bacteria</taxon>
        <taxon>Pseudomonadati</taxon>
        <taxon>Pseudomonadota</taxon>
        <taxon>Gammaproteobacteria</taxon>
        <taxon>Alteromonadales</taxon>
        <taxon>Alteromonadaceae</taxon>
        <taxon>Alteromonas/Salinimonas group</taxon>
        <taxon>Alteromonas</taxon>
    </lineage>
</organism>
<name>A0A1E8FJ39_9ALTE</name>
<keyword evidence="5" id="KW-1185">Reference proteome</keyword>
<comment type="caution">
    <text evidence="4">The sequence shown here is derived from an EMBL/GenBank/DDBJ whole genome shotgun (WGS) entry which is preliminary data.</text>
</comment>
<gene>
    <name evidence="4" type="ORF">BFC17_09685</name>
</gene>
<accession>A0A1E8FJ39</accession>
<dbReference type="AlphaFoldDB" id="A0A1E8FJ39"/>
<reference evidence="4 5" key="1">
    <citation type="submission" date="2016-09" db="EMBL/GenBank/DDBJ databases">
        <title>Alteromonas lipolytica, a new species isolated from sea water.</title>
        <authorList>
            <person name="Wu Y.-H."/>
            <person name="Cheng H."/>
            <person name="Xu X.-W."/>
        </authorList>
    </citation>
    <scope>NUCLEOTIDE SEQUENCE [LARGE SCALE GENOMIC DNA]</scope>
    <source>
        <strain evidence="4 5">JW12</strain>
    </source>
</reference>
<dbReference type="STRING" id="1856405.BFC17_09685"/>
<dbReference type="GO" id="GO:0016810">
    <property type="term" value="F:hydrolase activity, acting on carbon-nitrogen (but not peptide) bonds"/>
    <property type="evidence" value="ECO:0007669"/>
    <property type="project" value="InterPro"/>
</dbReference>
<comment type="similarity">
    <text evidence="1">Belongs to the metallo-dependent hydrolases superfamily. ATZ/TRZ family.</text>
</comment>
<dbReference type="PANTHER" id="PTHR43794">
    <property type="entry name" value="AMINOHYDROLASE SSNA-RELATED"/>
    <property type="match status" value="1"/>
</dbReference>
<evidence type="ECO:0000313" key="4">
    <source>
        <dbReference type="EMBL" id="OFI35947.1"/>
    </source>
</evidence>
<protein>
    <submittedName>
        <fullName evidence="4">Amidohydrolase</fullName>
    </submittedName>
</protein>
<evidence type="ECO:0000256" key="2">
    <source>
        <dbReference type="ARBA" id="ARBA00022801"/>
    </source>
</evidence>
<feature type="domain" description="Amidohydrolase-related" evidence="3">
    <location>
        <begin position="56"/>
        <end position="427"/>
    </location>
</feature>
<dbReference type="CDD" id="cd01298">
    <property type="entry name" value="ATZ_TRZ_like"/>
    <property type="match status" value="1"/>
</dbReference>
<dbReference type="NCBIfam" id="NF009059">
    <property type="entry name" value="PRK12393.1"/>
    <property type="match status" value="1"/>
</dbReference>
<dbReference type="InterPro" id="IPR011059">
    <property type="entry name" value="Metal-dep_hydrolase_composite"/>
</dbReference>
<dbReference type="Gene3D" id="3.20.20.140">
    <property type="entry name" value="Metal-dependent hydrolases"/>
    <property type="match status" value="1"/>
</dbReference>
<dbReference type="PANTHER" id="PTHR43794:SF11">
    <property type="entry name" value="AMIDOHYDROLASE-RELATED DOMAIN-CONTAINING PROTEIN"/>
    <property type="match status" value="1"/>
</dbReference>
<dbReference type="EMBL" id="MJIC01000004">
    <property type="protein sequence ID" value="OFI35947.1"/>
    <property type="molecule type" value="Genomic_DNA"/>
</dbReference>
<dbReference type="InterPro" id="IPR032466">
    <property type="entry name" value="Metal_Hydrolase"/>
</dbReference>
<dbReference type="SUPFAM" id="SSF51556">
    <property type="entry name" value="Metallo-dependent hydrolases"/>
    <property type="match status" value="1"/>
</dbReference>
<dbReference type="OrthoDB" id="9782972at2"/>
<dbReference type="InterPro" id="IPR050287">
    <property type="entry name" value="MTA/SAH_deaminase"/>
</dbReference>
<dbReference type="SUPFAM" id="SSF51338">
    <property type="entry name" value="Composite domain of metallo-dependent hydrolases"/>
    <property type="match status" value="1"/>
</dbReference>
<dbReference type="InterPro" id="IPR006680">
    <property type="entry name" value="Amidohydro-rel"/>
</dbReference>
<dbReference type="RefSeq" id="WP_070174791.1">
    <property type="nucleotide sequence ID" value="NZ_BMJR01000004.1"/>
</dbReference>
<proteinExistence type="inferred from homology"/>
<evidence type="ECO:0000256" key="1">
    <source>
        <dbReference type="ARBA" id="ARBA00006745"/>
    </source>
</evidence>
<dbReference type="Proteomes" id="UP000176037">
    <property type="component" value="Unassembled WGS sequence"/>
</dbReference>
<dbReference type="Gene3D" id="2.30.40.10">
    <property type="entry name" value="Urease, subunit C, domain 1"/>
    <property type="match status" value="1"/>
</dbReference>
<keyword evidence="2 4" id="KW-0378">Hydrolase</keyword>
<evidence type="ECO:0000313" key="5">
    <source>
        <dbReference type="Proteomes" id="UP000176037"/>
    </source>
</evidence>
<dbReference type="Pfam" id="PF01979">
    <property type="entry name" value="Amidohydro_1"/>
    <property type="match status" value="1"/>
</dbReference>
<evidence type="ECO:0000259" key="3">
    <source>
        <dbReference type="Pfam" id="PF01979"/>
    </source>
</evidence>